<evidence type="ECO:0000259" key="7">
    <source>
        <dbReference type="Pfam" id="PF05425"/>
    </source>
</evidence>
<dbReference type="GO" id="GO:0005886">
    <property type="term" value="C:plasma membrane"/>
    <property type="evidence" value="ECO:0007669"/>
    <property type="project" value="UniProtKB-SubCell"/>
</dbReference>
<feature type="transmembrane region" description="Helical" evidence="6">
    <location>
        <begin position="203"/>
        <end position="226"/>
    </location>
</feature>
<proteinExistence type="predicted"/>
<dbReference type="InterPro" id="IPR008457">
    <property type="entry name" value="Cu-R_CopD_dom"/>
</dbReference>
<dbReference type="PANTHER" id="PTHR34820:SF4">
    <property type="entry name" value="INNER MEMBRANE PROTEIN YEBZ"/>
    <property type="match status" value="1"/>
</dbReference>
<evidence type="ECO:0000256" key="1">
    <source>
        <dbReference type="ARBA" id="ARBA00004651"/>
    </source>
</evidence>
<geneLocation type="plasmid" evidence="9">
    <name>pbbpl7hg1</name>
</geneLocation>
<reference evidence="9" key="1">
    <citation type="submission" date="2019-10" db="EMBL/GenBank/DDBJ databases">
        <title>Complete Genome Sequence of Bradyrhizobium betae type strain PL7HG1T.</title>
        <authorList>
            <person name="Bromfield E.S.P."/>
            <person name="Cloutier S."/>
        </authorList>
    </citation>
    <scope>NUCLEOTIDE SEQUENCE [LARGE SCALE GENOMIC DNA]</scope>
    <source>
        <strain evidence="9">PL7HG1</strain>
        <plasmid evidence="9">pbbpl7hg1</plasmid>
    </source>
</reference>
<dbReference type="AlphaFoldDB" id="A0A5P6PHN0"/>
<accession>A0A5P6PHN0</accession>
<dbReference type="PANTHER" id="PTHR34820">
    <property type="entry name" value="INNER MEMBRANE PROTEIN YEBZ"/>
    <property type="match status" value="1"/>
</dbReference>
<evidence type="ECO:0000256" key="2">
    <source>
        <dbReference type="ARBA" id="ARBA00022475"/>
    </source>
</evidence>
<protein>
    <submittedName>
        <fullName evidence="8">Copper homeostasis membrane protein CopD</fullName>
    </submittedName>
</protein>
<organism evidence="8 9">
    <name type="scientific">Bradyrhizobium betae</name>
    <dbReference type="NCBI Taxonomy" id="244734"/>
    <lineage>
        <taxon>Bacteria</taxon>
        <taxon>Pseudomonadati</taxon>
        <taxon>Pseudomonadota</taxon>
        <taxon>Alphaproteobacteria</taxon>
        <taxon>Hyphomicrobiales</taxon>
        <taxon>Nitrobacteraceae</taxon>
        <taxon>Bradyrhizobium</taxon>
    </lineage>
</organism>
<dbReference type="Proteomes" id="UP000325641">
    <property type="component" value="Plasmid pBbPL7HG1"/>
</dbReference>
<dbReference type="Pfam" id="PF05425">
    <property type="entry name" value="CopD"/>
    <property type="match status" value="1"/>
</dbReference>
<keyword evidence="4 6" id="KW-1133">Transmembrane helix</keyword>
<evidence type="ECO:0000313" key="9">
    <source>
        <dbReference type="Proteomes" id="UP000325641"/>
    </source>
</evidence>
<dbReference type="InterPro" id="IPR032694">
    <property type="entry name" value="CopC/D"/>
</dbReference>
<dbReference type="RefSeq" id="WP_151650786.1">
    <property type="nucleotide sequence ID" value="NZ_CP044544.1"/>
</dbReference>
<feature type="domain" description="Copper resistance protein D" evidence="7">
    <location>
        <begin position="195"/>
        <end position="302"/>
    </location>
</feature>
<evidence type="ECO:0000256" key="5">
    <source>
        <dbReference type="ARBA" id="ARBA00023136"/>
    </source>
</evidence>
<dbReference type="EMBL" id="CP044544">
    <property type="protein sequence ID" value="QFI77454.1"/>
    <property type="molecule type" value="Genomic_DNA"/>
</dbReference>
<evidence type="ECO:0000256" key="6">
    <source>
        <dbReference type="SAM" id="Phobius"/>
    </source>
</evidence>
<dbReference type="InterPro" id="IPR047689">
    <property type="entry name" value="CopD"/>
</dbReference>
<comment type="subcellular location">
    <subcellularLocation>
        <location evidence="1">Cell membrane</location>
        <topology evidence="1">Multi-pass membrane protein</topology>
    </subcellularLocation>
</comment>
<gene>
    <name evidence="8" type="primary">copD</name>
    <name evidence="8" type="ORF">F8237_34580</name>
</gene>
<evidence type="ECO:0000256" key="4">
    <source>
        <dbReference type="ARBA" id="ARBA00022989"/>
    </source>
</evidence>
<feature type="transmembrane region" description="Helical" evidence="6">
    <location>
        <begin position="89"/>
        <end position="111"/>
    </location>
</feature>
<keyword evidence="5 6" id="KW-0472">Membrane</keyword>
<dbReference type="OrthoDB" id="8141337at2"/>
<evidence type="ECO:0000256" key="3">
    <source>
        <dbReference type="ARBA" id="ARBA00022692"/>
    </source>
</evidence>
<dbReference type="NCBIfam" id="NF033808">
    <property type="entry name" value="copper_CopD"/>
    <property type="match status" value="1"/>
</dbReference>
<feature type="transmembrane region" description="Helical" evidence="6">
    <location>
        <begin position="290"/>
        <end position="309"/>
    </location>
</feature>
<feature type="transmembrane region" description="Helical" evidence="6">
    <location>
        <begin position="12"/>
        <end position="34"/>
    </location>
</feature>
<sequence>MVEDGLILARFLHYAATTTLAGLSFFPLYAYAGGEPEAFGCWRRRLLLWTAVAALLSGLFWFALATANMSGSLDDLADAEVVWAVAHDTSFGIVWTIRMFLAVVIIGVAAWGLRSRSSSSRNFMMPFLAAALLVSLAGTGHTQIEEGWAGVLHVTSDAAHLLAASAWLGGLIPLAVILHRYIGTNLNEGAKDVDRILLRFSGMGYVAVATLIGSGLVNSWFLVGSIPGLLKTLYGQVLLAKLALFGGMLLLAVANRFWLVPSMSKIRPDATDGSAAWSARLRSHVLGEQFLGWAVLFAVSILGTMQPSVGH</sequence>
<feature type="transmembrane region" description="Helical" evidence="6">
    <location>
        <begin position="123"/>
        <end position="141"/>
    </location>
</feature>
<evidence type="ECO:0000313" key="8">
    <source>
        <dbReference type="EMBL" id="QFI77454.1"/>
    </source>
</evidence>
<dbReference type="GO" id="GO:0006825">
    <property type="term" value="P:copper ion transport"/>
    <property type="evidence" value="ECO:0007669"/>
    <property type="project" value="InterPro"/>
</dbReference>
<keyword evidence="3 6" id="KW-0812">Transmembrane</keyword>
<feature type="transmembrane region" description="Helical" evidence="6">
    <location>
        <begin position="161"/>
        <end position="182"/>
    </location>
</feature>
<dbReference type="KEGG" id="bbet:F8237_34580"/>
<feature type="transmembrane region" description="Helical" evidence="6">
    <location>
        <begin position="238"/>
        <end position="259"/>
    </location>
</feature>
<name>A0A5P6PHN0_9BRAD</name>
<keyword evidence="2" id="KW-1003">Cell membrane</keyword>
<keyword evidence="8" id="KW-0614">Plasmid</keyword>
<feature type="transmembrane region" description="Helical" evidence="6">
    <location>
        <begin position="46"/>
        <end position="69"/>
    </location>
</feature>